<keyword evidence="2" id="KW-1185">Reference proteome</keyword>
<dbReference type="EMBL" id="JBHSPR010000123">
    <property type="protein sequence ID" value="MFC6023799.1"/>
    <property type="molecule type" value="Genomic_DNA"/>
</dbReference>
<accession>A0ABW1KSW7</accession>
<name>A0ABW1KSW7_9ACTN</name>
<sequence length="208" mass="23383">MEWILGRPDTPDLMYAVDLMGARHPGWDLWVPAIELVRCGQAVKPAVFLKVGQYEYNTWSERVVLEAMRWERHAANPCVVFRMSMFFRDPQGGRLGVGARGQITNTTFELDQYSNQLMCAALFDPTLRDHVDRITALVQAPGPLVVFFVEEHGTNMNYIRCGGVTDDALSLLQDASREAAKLPPPDRAAFARACDAAEAGQPTKNWWR</sequence>
<reference evidence="2" key="1">
    <citation type="journal article" date="2019" name="Int. J. Syst. Evol. Microbiol.">
        <title>The Global Catalogue of Microorganisms (GCM) 10K type strain sequencing project: providing services to taxonomists for standard genome sequencing and annotation.</title>
        <authorList>
            <consortium name="The Broad Institute Genomics Platform"/>
            <consortium name="The Broad Institute Genome Sequencing Center for Infectious Disease"/>
            <person name="Wu L."/>
            <person name="Ma J."/>
        </authorList>
    </citation>
    <scope>NUCLEOTIDE SEQUENCE [LARGE SCALE GENOMIC DNA]</scope>
    <source>
        <strain evidence="2">ZS-35-S2</strain>
    </source>
</reference>
<proteinExistence type="predicted"/>
<dbReference type="RefSeq" id="WP_377434608.1">
    <property type="nucleotide sequence ID" value="NZ_JBHSPR010000123.1"/>
</dbReference>
<gene>
    <name evidence="1" type="ORF">ACFP2T_47565</name>
</gene>
<organism evidence="1 2">
    <name type="scientific">Plantactinospora solaniradicis</name>
    <dbReference type="NCBI Taxonomy" id="1723736"/>
    <lineage>
        <taxon>Bacteria</taxon>
        <taxon>Bacillati</taxon>
        <taxon>Actinomycetota</taxon>
        <taxon>Actinomycetes</taxon>
        <taxon>Micromonosporales</taxon>
        <taxon>Micromonosporaceae</taxon>
        <taxon>Plantactinospora</taxon>
    </lineage>
</organism>
<dbReference type="Proteomes" id="UP001596203">
    <property type="component" value="Unassembled WGS sequence"/>
</dbReference>
<evidence type="ECO:0000313" key="1">
    <source>
        <dbReference type="EMBL" id="MFC6023799.1"/>
    </source>
</evidence>
<evidence type="ECO:0000313" key="2">
    <source>
        <dbReference type="Proteomes" id="UP001596203"/>
    </source>
</evidence>
<comment type="caution">
    <text evidence="1">The sequence shown here is derived from an EMBL/GenBank/DDBJ whole genome shotgun (WGS) entry which is preliminary data.</text>
</comment>
<protein>
    <submittedName>
        <fullName evidence="1">Uncharacterized protein</fullName>
    </submittedName>
</protein>